<reference evidence="2 3" key="1">
    <citation type="submission" date="2013-12" db="EMBL/GenBank/DDBJ databases">
        <title>A Varibaculum cambriense genome reconstructed from a premature infant gut community with otherwise low bacterial novelty that shifts toward anaerobic metabolism during the third week of life.</title>
        <authorList>
            <person name="Brown C.T."/>
            <person name="Sharon I."/>
            <person name="Thomas B.C."/>
            <person name="Castelle C.J."/>
            <person name="Morowitz M.J."/>
            <person name="Banfield J.F."/>
        </authorList>
    </citation>
    <scope>NUCLEOTIDE SEQUENCE [LARGE SCALE GENOMIC DNA]</scope>
    <source>
        <strain evidence="3">DORA_12</strain>
    </source>
</reference>
<dbReference type="AlphaFoldDB" id="W1V7T4"/>
<feature type="domain" description="HTH iclR-type" evidence="1">
    <location>
        <begin position="15"/>
        <end position="43"/>
    </location>
</feature>
<dbReference type="Proteomes" id="UP000018852">
    <property type="component" value="Unassembled WGS sequence"/>
</dbReference>
<comment type="caution">
    <text evidence="2">The sequence shown here is derived from an EMBL/GenBank/DDBJ whole genome shotgun (WGS) entry which is preliminary data.</text>
</comment>
<dbReference type="GO" id="GO:0003677">
    <property type="term" value="F:DNA binding"/>
    <property type="evidence" value="ECO:0007669"/>
    <property type="project" value="InterPro"/>
</dbReference>
<organism evidence="2 3">
    <name type="scientific">Actinomyces urogenitalis DORA_12</name>
    <dbReference type="NCBI Taxonomy" id="1403939"/>
    <lineage>
        <taxon>Bacteria</taxon>
        <taxon>Bacillati</taxon>
        <taxon>Actinomycetota</taxon>
        <taxon>Actinomycetes</taxon>
        <taxon>Actinomycetales</taxon>
        <taxon>Actinomycetaceae</taxon>
        <taxon>Actinomyces</taxon>
    </lineage>
</organism>
<dbReference type="Gene3D" id="1.10.10.60">
    <property type="entry name" value="Homeodomain-like"/>
    <property type="match status" value="1"/>
</dbReference>
<evidence type="ECO:0000313" key="3">
    <source>
        <dbReference type="Proteomes" id="UP000018852"/>
    </source>
</evidence>
<evidence type="ECO:0000313" key="2">
    <source>
        <dbReference type="EMBL" id="ETJ02052.1"/>
    </source>
</evidence>
<dbReference type="Pfam" id="PF09339">
    <property type="entry name" value="HTH_IclR"/>
    <property type="match status" value="1"/>
</dbReference>
<dbReference type="InterPro" id="IPR005471">
    <property type="entry name" value="Tscrpt_reg_IclR_N"/>
</dbReference>
<evidence type="ECO:0000259" key="1">
    <source>
        <dbReference type="Pfam" id="PF09339"/>
    </source>
</evidence>
<gene>
    <name evidence="2" type="ORF">Q605_AUC01020G0003</name>
</gene>
<name>W1V7T4_9ACTO</name>
<accession>W1V7T4</accession>
<dbReference type="EMBL" id="AZLV01001020">
    <property type="protein sequence ID" value="ETJ02052.1"/>
    <property type="molecule type" value="Genomic_DNA"/>
</dbReference>
<proteinExistence type="predicted"/>
<sequence length="130" mass="14749">MTAWHECAERMWATGATLRQIAEATDIAVSTIRRHLLTLERGGKDPATIGWCPVCGQPLRQGTSRAGQRFCCTAHRRTWWANHPEHCTRHATYTFTCTGCGVRFSTYGQPGRRYCSQTCYHTTRRARLAC</sequence>
<protein>
    <submittedName>
        <fullName evidence="2">Deoxyribose-phosphate aldolase</fullName>
    </submittedName>
</protein>
<dbReference type="GO" id="GO:0006355">
    <property type="term" value="P:regulation of DNA-templated transcription"/>
    <property type="evidence" value="ECO:0007669"/>
    <property type="project" value="InterPro"/>
</dbReference>